<dbReference type="AlphaFoldDB" id="A0A0F8XIX3"/>
<dbReference type="EMBL" id="LAZR01058836">
    <property type="protein sequence ID" value="KKK69057.1"/>
    <property type="molecule type" value="Genomic_DNA"/>
</dbReference>
<gene>
    <name evidence="2" type="ORF">LCGC14_2937850</name>
</gene>
<feature type="compositionally biased region" description="Basic and acidic residues" evidence="1">
    <location>
        <begin position="19"/>
        <end position="35"/>
    </location>
</feature>
<comment type="caution">
    <text evidence="2">The sequence shown here is derived from an EMBL/GenBank/DDBJ whole genome shotgun (WGS) entry which is preliminary data.</text>
</comment>
<sequence length="225" mass="25059">MAEDTQGTKTESEETEESTQEKKEPTGYKTEKEYNKALQTGVSKGLESIQRQLDIRRTETDTAKSETGKEKSVRQGLELELKDLHDEILAITSAIEEPAVKKGALSKSALGDERRRVIRITAEAEQKLADVEVKTWRLGMDAMGKKLVTETGIDINEFIGCKTEADMEVKALRYSIANPKKSDEKEESEEKETKDKFAGGGTSGGKTFKELSPEDKISRVLNKLK</sequence>
<organism evidence="2">
    <name type="scientific">marine sediment metagenome</name>
    <dbReference type="NCBI Taxonomy" id="412755"/>
    <lineage>
        <taxon>unclassified sequences</taxon>
        <taxon>metagenomes</taxon>
        <taxon>ecological metagenomes</taxon>
    </lineage>
</organism>
<reference evidence="2" key="1">
    <citation type="journal article" date="2015" name="Nature">
        <title>Complex archaea that bridge the gap between prokaryotes and eukaryotes.</title>
        <authorList>
            <person name="Spang A."/>
            <person name="Saw J.H."/>
            <person name="Jorgensen S.L."/>
            <person name="Zaremba-Niedzwiedzka K."/>
            <person name="Martijn J."/>
            <person name="Lind A.E."/>
            <person name="van Eijk R."/>
            <person name="Schleper C."/>
            <person name="Guy L."/>
            <person name="Ettema T.J."/>
        </authorList>
    </citation>
    <scope>NUCLEOTIDE SEQUENCE</scope>
</reference>
<name>A0A0F8XIX3_9ZZZZ</name>
<accession>A0A0F8XIX3</accession>
<protein>
    <submittedName>
        <fullName evidence="2">Uncharacterized protein</fullName>
    </submittedName>
</protein>
<evidence type="ECO:0000256" key="1">
    <source>
        <dbReference type="SAM" id="MobiDB-lite"/>
    </source>
</evidence>
<proteinExistence type="predicted"/>
<evidence type="ECO:0000313" key="2">
    <source>
        <dbReference type="EMBL" id="KKK69057.1"/>
    </source>
</evidence>
<feature type="compositionally biased region" description="Basic and acidic residues" evidence="1">
    <location>
        <begin position="53"/>
        <end position="73"/>
    </location>
</feature>
<feature type="region of interest" description="Disordered" evidence="1">
    <location>
        <begin position="1"/>
        <end position="73"/>
    </location>
</feature>
<feature type="region of interest" description="Disordered" evidence="1">
    <location>
        <begin position="176"/>
        <end position="212"/>
    </location>
</feature>